<organism evidence="4 5">
    <name type="scientific">Pelagibacterium luteolum</name>
    <dbReference type="NCBI Taxonomy" id="440168"/>
    <lineage>
        <taxon>Bacteria</taxon>
        <taxon>Pseudomonadati</taxon>
        <taxon>Pseudomonadota</taxon>
        <taxon>Alphaproteobacteria</taxon>
        <taxon>Hyphomicrobiales</taxon>
        <taxon>Devosiaceae</taxon>
        <taxon>Pelagibacterium</taxon>
    </lineage>
</organism>
<dbReference type="GO" id="GO:0016747">
    <property type="term" value="F:acyltransferase activity, transferring groups other than amino-acyl groups"/>
    <property type="evidence" value="ECO:0007669"/>
    <property type="project" value="InterPro"/>
</dbReference>
<keyword evidence="2" id="KW-0012">Acyltransferase</keyword>
<dbReference type="InterPro" id="IPR000182">
    <property type="entry name" value="GNAT_dom"/>
</dbReference>
<dbReference type="RefSeq" id="WP_176762471.1">
    <property type="nucleotide sequence ID" value="NZ_FNCS01000001.1"/>
</dbReference>
<dbReference type="EMBL" id="FNCS01000001">
    <property type="protein sequence ID" value="SDG22766.1"/>
    <property type="molecule type" value="Genomic_DNA"/>
</dbReference>
<evidence type="ECO:0000313" key="4">
    <source>
        <dbReference type="EMBL" id="SDG22766.1"/>
    </source>
</evidence>
<proteinExistence type="predicted"/>
<gene>
    <name evidence="4" type="ORF">SAMN04487974_101530</name>
</gene>
<keyword evidence="4" id="KW-0689">Ribosomal protein</keyword>
<dbReference type="PANTHER" id="PTHR43877">
    <property type="entry name" value="AMINOALKYLPHOSPHONATE N-ACETYLTRANSFERASE-RELATED-RELATED"/>
    <property type="match status" value="1"/>
</dbReference>
<dbReference type="Gene3D" id="3.40.630.30">
    <property type="match status" value="1"/>
</dbReference>
<evidence type="ECO:0000256" key="2">
    <source>
        <dbReference type="ARBA" id="ARBA00023315"/>
    </source>
</evidence>
<feature type="domain" description="N-acetyltransferase" evidence="3">
    <location>
        <begin position="3"/>
        <end position="165"/>
    </location>
</feature>
<dbReference type="InterPro" id="IPR016181">
    <property type="entry name" value="Acyl_CoA_acyltransferase"/>
</dbReference>
<dbReference type="AlphaFoldDB" id="A0A1G7SI75"/>
<protein>
    <submittedName>
        <fullName evidence="4">Ribosomal protein S18 acetylase RimI</fullName>
    </submittedName>
</protein>
<dbReference type="InterPro" id="IPR050832">
    <property type="entry name" value="Bact_Acetyltransf"/>
</dbReference>
<evidence type="ECO:0000256" key="1">
    <source>
        <dbReference type="ARBA" id="ARBA00022679"/>
    </source>
</evidence>
<dbReference type="Proteomes" id="UP000199495">
    <property type="component" value="Unassembled WGS sequence"/>
</dbReference>
<evidence type="ECO:0000259" key="3">
    <source>
        <dbReference type="PROSITE" id="PS51186"/>
    </source>
</evidence>
<keyword evidence="4" id="KW-0687">Ribonucleoprotein</keyword>
<dbReference type="PROSITE" id="PS51186">
    <property type="entry name" value="GNAT"/>
    <property type="match status" value="1"/>
</dbReference>
<accession>A0A1G7SI75</accession>
<evidence type="ECO:0000313" key="5">
    <source>
        <dbReference type="Proteomes" id="UP000199495"/>
    </source>
</evidence>
<name>A0A1G7SI75_9HYPH</name>
<keyword evidence="1" id="KW-0808">Transferase</keyword>
<reference evidence="4 5" key="1">
    <citation type="submission" date="2016-10" db="EMBL/GenBank/DDBJ databases">
        <authorList>
            <person name="de Groot N.N."/>
        </authorList>
    </citation>
    <scope>NUCLEOTIDE SEQUENCE [LARGE SCALE GENOMIC DNA]</scope>
    <source>
        <strain evidence="4 5">CGMCC 1.10267</strain>
    </source>
</reference>
<dbReference type="Pfam" id="PF00583">
    <property type="entry name" value="Acetyltransf_1"/>
    <property type="match status" value="1"/>
</dbReference>
<sequence length="169" mass="18498">MSLSIRPLTPDDAEAYGQLRLAGLKADARAFASDYAAEAKLTVTDHRKTLDANRMVGAFDGDTLVGSVGYFVPRHASMAHRGHVWGMIVAKSHRGQGIGRSVLSALVEDAKAQNLRQLHLGVGAYNVAAIHLYKRLGFCTYGTEPRALHIGDEDIDEHLMVLFLDKEDR</sequence>
<dbReference type="PANTHER" id="PTHR43877:SF2">
    <property type="entry name" value="AMINOALKYLPHOSPHONATE N-ACETYLTRANSFERASE-RELATED"/>
    <property type="match status" value="1"/>
</dbReference>
<dbReference type="SUPFAM" id="SSF55729">
    <property type="entry name" value="Acyl-CoA N-acyltransferases (Nat)"/>
    <property type="match status" value="1"/>
</dbReference>
<dbReference type="CDD" id="cd04301">
    <property type="entry name" value="NAT_SF"/>
    <property type="match status" value="1"/>
</dbReference>
<keyword evidence="5" id="KW-1185">Reference proteome</keyword>
<dbReference type="STRING" id="440168.SAMN04487974_101530"/>
<dbReference type="GO" id="GO:0005840">
    <property type="term" value="C:ribosome"/>
    <property type="evidence" value="ECO:0007669"/>
    <property type="project" value="UniProtKB-KW"/>
</dbReference>